<keyword evidence="2" id="KW-1185">Reference proteome</keyword>
<protein>
    <submittedName>
        <fullName evidence="1">Uncharacterized protein</fullName>
    </submittedName>
</protein>
<evidence type="ECO:0000313" key="1">
    <source>
        <dbReference type="EMBL" id="CAK5280744.1"/>
    </source>
</evidence>
<feature type="non-terminal residue" evidence="1">
    <location>
        <position position="1"/>
    </location>
</feature>
<gene>
    <name evidence="1" type="ORF">MYCIT1_LOCUS31358</name>
</gene>
<dbReference type="AlphaFoldDB" id="A0AAD2HTF2"/>
<organism evidence="1 2">
    <name type="scientific">Mycena citricolor</name>
    <dbReference type="NCBI Taxonomy" id="2018698"/>
    <lineage>
        <taxon>Eukaryota</taxon>
        <taxon>Fungi</taxon>
        <taxon>Dikarya</taxon>
        <taxon>Basidiomycota</taxon>
        <taxon>Agaricomycotina</taxon>
        <taxon>Agaricomycetes</taxon>
        <taxon>Agaricomycetidae</taxon>
        <taxon>Agaricales</taxon>
        <taxon>Marasmiineae</taxon>
        <taxon>Mycenaceae</taxon>
        <taxon>Mycena</taxon>
    </lineage>
</organism>
<sequence>TRSVTDCACVQRTTMSRHSCGDSWANAMCVSCHHGIAMVVTTGTWNSVTRRKSVDVAKALMLGYLPAPSTWRMSSVSSTRRLPVGIWARDGSDLVVIASDCHRSVTANRTSMSAEKLFPLESCPESSEMGNGSGAERSRKTFVASTMTSPGRFALGIGSIRHHSRGVFNVASLQCLHTCPKTSTSVTGPSTSTASARIFPRTSTGIVRTGAVMSCSAAMTRCSRARRCSRSAIWASSRAMMARDSRMSWCARSCAPGVSRWASRSAVESVAAMGARSTGGRSSMRACRD</sequence>
<name>A0AAD2HTF2_9AGAR</name>
<reference evidence="1" key="1">
    <citation type="submission" date="2023-11" db="EMBL/GenBank/DDBJ databases">
        <authorList>
            <person name="De Vega J J."/>
            <person name="De Vega J J."/>
        </authorList>
    </citation>
    <scope>NUCLEOTIDE SEQUENCE</scope>
</reference>
<comment type="caution">
    <text evidence="1">The sequence shown here is derived from an EMBL/GenBank/DDBJ whole genome shotgun (WGS) entry which is preliminary data.</text>
</comment>
<accession>A0AAD2HTF2</accession>
<dbReference type="EMBL" id="CAVNYO010000440">
    <property type="protein sequence ID" value="CAK5280744.1"/>
    <property type="molecule type" value="Genomic_DNA"/>
</dbReference>
<evidence type="ECO:0000313" key="2">
    <source>
        <dbReference type="Proteomes" id="UP001295794"/>
    </source>
</evidence>
<dbReference type="Proteomes" id="UP001295794">
    <property type="component" value="Unassembled WGS sequence"/>
</dbReference>
<proteinExistence type="predicted"/>